<evidence type="ECO:0000256" key="2">
    <source>
        <dbReference type="ARBA" id="ARBA00022695"/>
    </source>
</evidence>
<keyword evidence="6" id="KW-0695">RNA-directed DNA polymerase</keyword>
<gene>
    <name evidence="8" type="ORF">PHMEG_00019091</name>
</gene>
<dbReference type="GO" id="GO:0004519">
    <property type="term" value="F:endonuclease activity"/>
    <property type="evidence" value="ECO:0007669"/>
    <property type="project" value="UniProtKB-KW"/>
</dbReference>
<dbReference type="InterPro" id="IPR043502">
    <property type="entry name" value="DNA/RNA_pol_sf"/>
</dbReference>
<dbReference type="SUPFAM" id="SSF56672">
    <property type="entry name" value="DNA/RNA polymerases"/>
    <property type="match status" value="1"/>
</dbReference>
<protein>
    <submittedName>
        <fullName evidence="8">Gag-pol fusion protein</fullName>
    </submittedName>
</protein>
<dbReference type="InterPro" id="IPR041373">
    <property type="entry name" value="RT_RNaseH"/>
</dbReference>
<feature type="domain" description="Reverse transcriptase RNase H-like" evidence="7">
    <location>
        <begin position="134"/>
        <end position="213"/>
    </location>
</feature>
<sequence>MNCFEVKHELLYLDDIIVFTRGAIERHILELAAVLERLEAAGLTLKLKKSVFARQYLGHELGRDGVRSLERLVTAVRDFPTPTDEKEKIYQWIWAPNGPAYKTATLKHQVGVDDGAGDGVYSSEANLDDEATDDGNGRRLVAYASKVNSQTEANYGITELECAAVVWAIKLSRPYLYGRRFSIVTDHAALKWLMTSPNLTGKLHRWALTLQKFEFTVEYRPGSSNVVADALSRAPVAATVKAAVGRRRRHRQQARAMVRSTATETSM</sequence>
<dbReference type="Pfam" id="PF17917">
    <property type="entry name" value="RT_RNaseH"/>
    <property type="match status" value="1"/>
</dbReference>
<evidence type="ECO:0000256" key="1">
    <source>
        <dbReference type="ARBA" id="ARBA00022679"/>
    </source>
</evidence>
<keyword evidence="5" id="KW-0378">Hydrolase</keyword>
<dbReference type="InterPro" id="IPR050951">
    <property type="entry name" value="Retrovirus_Pol_polyprotein"/>
</dbReference>
<dbReference type="AlphaFoldDB" id="A0A225VSF0"/>
<dbReference type="Gene3D" id="3.30.70.270">
    <property type="match status" value="1"/>
</dbReference>
<evidence type="ECO:0000259" key="7">
    <source>
        <dbReference type="Pfam" id="PF17917"/>
    </source>
</evidence>
<dbReference type="GO" id="GO:0016787">
    <property type="term" value="F:hydrolase activity"/>
    <property type="evidence" value="ECO:0007669"/>
    <property type="project" value="UniProtKB-KW"/>
</dbReference>
<dbReference type="STRING" id="4795.A0A225VSF0"/>
<keyword evidence="9" id="KW-1185">Reference proteome</keyword>
<evidence type="ECO:0000313" key="9">
    <source>
        <dbReference type="Proteomes" id="UP000198211"/>
    </source>
</evidence>
<accession>A0A225VSF0</accession>
<dbReference type="OrthoDB" id="427924at2759"/>
<keyword evidence="3" id="KW-0540">Nuclease</keyword>
<keyword evidence="2" id="KW-0548">Nucleotidyltransferase</keyword>
<dbReference type="EMBL" id="NBNE01003177">
    <property type="protein sequence ID" value="OWZ08376.1"/>
    <property type="molecule type" value="Genomic_DNA"/>
</dbReference>
<dbReference type="CDD" id="cd09274">
    <property type="entry name" value="RNase_HI_RT_Ty3"/>
    <property type="match status" value="1"/>
</dbReference>
<dbReference type="InterPro" id="IPR043128">
    <property type="entry name" value="Rev_trsase/Diguanyl_cyclase"/>
</dbReference>
<dbReference type="GO" id="GO:0003964">
    <property type="term" value="F:RNA-directed DNA polymerase activity"/>
    <property type="evidence" value="ECO:0007669"/>
    <property type="project" value="UniProtKB-KW"/>
</dbReference>
<comment type="caution">
    <text evidence="8">The sequence shown here is derived from an EMBL/GenBank/DDBJ whole genome shotgun (WGS) entry which is preliminary data.</text>
</comment>
<evidence type="ECO:0000256" key="4">
    <source>
        <dbReference type="ARBA" id="ARBA00022759"/>
    </source>
</evidence>
<evidence type="ECO:0000256" key="3">
    <source>
        <dbReference type="ARBA" id="ARBA00022722"/>
    </source>
</evidence>
<keyword evidence="1" id="KW-0808">Transferase</keyword>
<organism evidence="8 9">
    <name type="scientific">Phytophthora megakarya</name>
    <dbReference type="NCBI Taxonomy" id="4795"/>
    <lineage>
        <taxon>Eukaryota</taxon>
        <taxon>Sar</taxon>
        <taxon>Stramenopiles</taxon>
        <taxon>Oomycota</taxon>
        <taxon>Peronosporomycetes</taxon>
        <taxon>Peronosporales</taxon>
        <taxon>Peronosporaceae</taxon>
        <taxon>Phytophthora</taxon>
    </lineage>
</organism>
<evidence type="ECO:0000256" key="5">
    <source>
        <dbReference type="ARBA" id="ARBA00022801"/>
    </source>
</evidence>
<dbReference type="PANTHER" id="PTHR37984:SF5">
    <property type="entry name" value="PROTEIN NYNRIN-LIKE"/>
    <property type="match status" value="1"/>
</dbReference>
<dbReference type="Proteomes" id="UP000198211">
    <property type="component" value="Unassembled WGS sequence"/>
</dbReference>
<evidence type="ECO:0000256" key="6">
    <source>
        <dbReference type="ARBA" id="ARBA00022918"/>
    </source>
</evidence>
<evidence type="ECO:0000313" key="8">
    <source>
        <dbReference type="EMBL" id="OWZ08376.1"/>
    </source>
</evidence>
<keyword evidence="4" id="KW-0255">Endonuclease</keyword>
<reference evidence="9" key="1">
    <citation type="submission" date="2017-03" db="EMBL/GenBank/DDBJ databases">
        <title>Phytopthora megakarya and P. palmivora, two closely related causual agents of cacao black pod achieved similar genome size and gene model numbers by different mechanisms.</title>
        <authorList>
            <person name="Ali S."/>
            <person name="Shao J."/>
            <person name="Larry D.J."/>
            <person name="Kronmiller B."/>
            <person name="Shen D."/>
            <person name="Strem M.D."/>
            <person name="Melnick R.L."/>
            <person name="Guiltinan M.J."/>
            <person name="Tyler B.M."/>
            <person name="Meinhardt L.W."/>
            <person name="Bailey B.A."/>
        </authorList>
    </citation>
    <scope>NUCLEOTIDE SEQUENCE [LARGE SCALE GENOMIC DNA]</scope>
    <source>
        <strain evidence="9">zdho120</strain>
    </source>
</reference>
<name>A0A225VSF0_9STRA</name>
<dbReference type="PANTHER" id="PTHR37984">
    <property type="entry name" value="PROTEIN CBG26694"/>
    <property type="match status" value="1"/>
</dbReference>
<proteinExistence type="predicted"/>